<evidence type="ECO:0000256" key="1">
    <source>
        <dbReference type="SAM" id="Coils"/>
    </source>
</evidence>
<comment type="caution">
    <text evidence="2">The sequence shown here is derived from an EMBL/GenBank/DDBJ whole genome shotgun (WGS) entry which is preliminary data.</text>
</comment>
<keyword evidence="3" id="KW-1185">Reference proteome</keyword>
<evidence type="ECO:0000313" key="3">
    <source>
        <dbReference type="Proteomes" id="UP001552299"/>
    </source>
</evidence>
<dbReference type="Proteomes" id="UP001552299">
    <property type="component" value="Unassembled WGS sequence"/>
</dbReference>
<evidence type="ECO:0008006" key="4">
    <source>
        <dbReference type="Google" id="ProtNLM"/>
    </source>
</evidence>
<dbReference type="PANTHER" id="PTHR46238:SF8">
    <property type="entry name" value="ENDONUCLEASE_EXONUCLEASE_PHOSPHATASE DOMAIN-CONTAINING PROTEIN"/>
    <property type="match status" value="1"/>
</dbReference>
<reference evidence="2 3" key="1">
    <citation type="journal article" date="2024" name="Plant Biotechnol. J.">
        <title>Dendrobium thyrsiflorum genome and its molecular insights into genes involved in important horticultural traits.</title>
        <authorList>
            <person name="Chen B."/>
            <person name="Wang J.Y."/>
            <person name="Zheng P.J."/>
            <person name="Li K.L."/>
            <person name="Liang Y.M."/>
            <person name="Chen X.F."/>
            <person name="Zhang C."/>
            <person name="Zhao X."/>
            <person name="He X."/>
            <person name="Zhang G.Q."/>
            <person name="Liu Z.J."/>
            <person name="Xu Q."/>
        </authorList>
    </citation>
    <scope>NUCLEOTIDE SEQUENCE [LARGE SCALE GENOMIC DNA]</scope>
    <source>
        <strain evidence="2">GZMU011</strain>
    </source>
</reference>
<gene>
    <name evidence="2" type="ORF">M5K25_016116</name>
</gene>
<evidence type="ECO:0000313" key="2">
    <source>
        <dbReference type="EMBL" id="KAL0915679.1"/>
    </source>
</evidence>
<dbReference type="EMBL" id="JANQDX010000012">
    <property type="protein sequence ID" value="KAL0915679.1"/>
    <property type="molecule type" value="Genomic_DNA"/>
</dbReference>
<dbReference type="AlphaFoldDB" id="A0ABD0US45"/>
<keyword evidence="1" id="KW-0175">Coiled coil</keyword>
<name>A0ABD0US45_DENTH</name>
<feature type="coiled-coil region" evidence="1">
    <location>
        <begin position="264"/>
        <end position="302"/>
    </location>
</feature>
<proteinExistence type="predicted"/>
<organism evidence="2 3">
    <name type="scientific">Dendrobium thyrsiflorum</name>
    <name type="common">Pinecone-like raceme dendrobium</name>
    <name type="synonym">Orchid</name>
    <dbReference type="NCBI Taxonomy" id="117978"/>
    <lineage>
        <taxon>Eukaryota</taxon>
        <taxon>Viridiplantae</taxon>
        <taxon>Streptophyta</taxon>
        <taxon>Embryophyta</taxon>
        <taxon>Tracheophyta</taxon>
        <taxon>Spermatophyta</taxon>
        <taxon>Magnoliopsida</taxon>
        <taxon>Liliopsida</taxon>
        <taxon>Asparagales</taxon>
        <taxon>Orchidaceae</taxon>
        <taxon>Epidendroideae</taxon>
        <taxon>Malaxideae</taxon>
        <taxon>Dendrobiinae</taxon>
        <taxon>Dendrobium</taxon>
    </lineage>
</organism>
<dbReference type="PANTHER" id="PTHR46238">
    <property type="entry name" value="REVERSE TRANSCRIPTASE DOMAIN-CONTAINING PROTEIN"/>
    <property type="match status" value="1"/>
</dbReference>
<sequence length="318" mass="35915">MNSSISALNSPTCGLLISFLCFGTQGPNPVDLPANTQPPTVAIRELLGLPPLLFEFAPSTTSELAWCEGLWSLAADFHPNTEVLLCRCFRQIPPLILRNALGLLLCDRKVPLKLKGKSYKMVFRFAMLYGVEYWPLKEKHNIKLSVAEMRMLRWMTGLTFRDRMRNDHIHEKVGVFPIDDNIREYTRLRESQAAAGEGPSGGSAEISDYHTWSQAVGGVQHGRVYGLGSQAYTHEWQTSGSSSFLPSTQESLYTQQIAALTAKLEQVRKSQADWQMQMQQQQAEMQRQQAEMLEEMRKMREHISSGRSTIADEETDSE</sequence>
<accession>A0ABD0US45</accession>
<protein>
    <recommendedName>
        <fullName evidence="4">Pre-mRNA-splicing factor 38</fullName>
    </recommendedName>
</protein>